<gene>
    <name evidence="8" type="ORF">AMATHDRAFT_86338</name>
</gene>
<proteinExistence type="predicted"/>
<dbReference type="PROSITE" id="PS50157">
    <property type="entry name" value="ZINC_FINGER_C2H2_2"/>
    <property type="match status" value="1"/>
</dbReference>
<dbReference type="GO" id="GO:0005634">
    <property type="term" value="C:nucleus"/>
    <property type="evidence" value="ECO:0007669"/>
    <property type="project" value="TreeGrafter"/>
</dbReference>
<dbReference type="PANTHER" id="PTHR24403:SF109">
    <property type="entry name" value="ZINC FINGER PROTEIN 845-LIKE"/>
    <property type="match status" value="1"/>
</dbReference>
<feature type="compositionally biased region" description="Low complexity" evidence="6">
    <location>
        <begin position="212"/>
        <end position="221"/>
    </location>
</feature>
<name>A0A2A9NG64_9AGAR</name>
<dbReference type="InterPro" id="IPR050688">
    <property type="entry name" value="Zinc_finger/UBP_domain"/>
</dbReference>
<evidence type="ECO:0000259" key="7">
    <source>
        <dbReference type="PROSITE" id="PS50157"/>
    </source>
</evidence>
<dbReference type="GO" id="GO:0008270">
    <property type="term" value="F:zinc ion binding"/>
    <property type="evidence" value="ECO:0007669"/>
    <property type="project" value="UniProtKB-KW"/>
</dbReference>
<dbReference type="STRING" id="703135.A0A2A9NG64"/>
<dbReference type="AlphaFoldDB" id="A0A2A9NG64"/>
<feature type="region of interest" description="Disordered" evidence="6">
    <location>
        <begin position="85"/>
        <end position="231"/>
    </location>
</feature>
<dbReference type="SMART" id="SM00355">
    <property type="entry name" value="ZnF_C2H2"/>
    <property type="match status" value="3"/>
</dbReference>
<dbReference type="GO" id="GO:0045944">
    <property type="term" value="P:positive regulation of transcription by RNA polymerase II"/>
    <property type="evidence" value="ECO:0007669"/>
    <property type="project" value="TreeGrafter"/>
</dbReference>
<feature type="domain" description="C2H2-type" evidence="7">
    <location>
        <begin position="42"/>
        <end position="71"/>
    </location>
</feature>
<keyword evidence="2" id="KW-0677">Repeat</keyword>
<keyword evidence="9" id="KW-1185">Reference proteome</keyword>
<evidence type="ECO:0000256" key="2">
    <source>
        <dbReference type="ARBA" id="ARBA00022737"/>
    </source>
</evidence>
<keyword evidence="1" id="KW-0479">Metal-binding</keyword>
<sequence length="231" mass="25164">MSADLQYTMDIFTCPKCSKILCADSGNVYRHMKIHNPNALKHRCTFEGCNYETLQRITLTDHMNTHTGDKPYKCSVCSLRSSHKRSIYRHEGRAHGIQLTPRRRASKMKDSRDPVPASNTSPNPPDNRTHPGRGESGQGTGMPSQDAQERASTADTYDMADDLSPCQTPSTSSSSPQTPIRPSSPCTQTAPPAAINKMSLAWILASPPPSGTPSTSSCHSPLSPPNTPMEL</sequence>
<reference evidence="8 9" key="1">
    <citation type="submission" date="2014-02" db="EMBL/GenBank/DDBJ databases">
        <title>Transposable element dynamics among asymbiotic and ectomycorrhizal Amanita fungi.</title>
        <authorList>
            <consortium name="DOE Joint Genome Institute"/>
            <person name="Hess J."/>
            <person name="Skrede I."/>
            <person name="Wolfe B."/>
            <person name="LaButti K."/>
            <person name="Ohm R.A."/>
            <person name="Grigoriev I.V."/>
            <person name="Pringle A."/>
        </authorList>
    </citation>
    <scope>NUCLEOTIDE SEQUENCE [LARGE SCALE GENOMIC DNA]</scope>
    <source>
        <strain evidence="8 9">SKay4041</strain>
    </source>
</reference>
<feature type="compositionally biased region" description="Low complexity" evidence="6">
    <location>
        <begin position="164"/>
        <end position="185"/>
    </location>
</feature>
<evidence type="ECO:0000256" key="6">
    <source>
        <dbReference type="SAM" id="MobiDB-lite"/>
    </source>
</evidence>
<dbReference type="Gene3D" id="3.30.160.60">
    <property type="entry name" value="Classic Zinc Finger"/>
    <property type="match status" value="2"/>
</dbReference>
<dbReference type="InterPro" id="IPR013087">
    <property type="entry name" value="Znf_C2H2_type"/>
</dbReference>
<dbReference type="OrthoDB" id="654211at2759"/>
<evidence type="ECO:0000256" key="4">
    <source>
        <dbReference type="ARBA" id="ARBA00022833"/>
    </source>
</evidence>
<evidence type="ECO:0000313" key="9">
    <source>
        <dbReference type="Proteomes" id="UP000242287"/>
    </source>
</evidence>
<accession>A0A2A9NG64</accession>
<feature type="compositionally biased region" description="Polar residues" evidence="6">
    <location>
        <begin position="141"/>
        <end position="155"/>
    </location>
</feature>
<dbReference type="PANTHER" id="PTHR24403">
    <property type="entry name" value="ZINC FINGER PROTEIN"/>
    <property type="match status" value="1"/>
</dbReference>
<feature type="compositionally biased region" description="Pro residues" evidence="6">
    <location>
        <begin position="222"/>
        <end position="231"/>
    </location>
</feature>
<protein>
    <recommendedName>
        <fullName evidence="7">C2H2-type domain-containing protein</fullName>
    </recommendedName>
</protein>
<organism evidence="8 9">
    <name type="scientific">Amanita thiersii Skay4041</name>
    <dbReference type="NCBI Taxonomy" id="703135"/>
    <lineage>
        <taxon>Eukaryota</taxon>
        <taxon>Fungi</taxon>
        <taxon>Dikarya</taxon>
        <taxon>Basidiomycota</taxon>
        <taxon>Agaricomycotina</taxon>
        <taxon>Agaricomycetes</taxon>
        <taxon>Agaricomycetidae</taxon>
        <taxon>Agaricales</taxon>
        <taxon>Pluteineae</taxon>
        <taxon>Amanitaceae</taxon>
        <taxon>Amanita</taxon>
    </lineage>
</organism>
<keyword evidence="3 5" id="KW-0863">Zinc-finger</keyword>
<keyword evidence="4" id="KW-0862">Zinc</keyword>
<evidence type="ECO:0000313" key="8">
    <source>
        <dbReference type="EMBL" id="PFH49609.1"/>
    </source>
</evidence>
<dbReference type="InterPro" id="IPR036236">
    <property type="entry name" value="Znf_C2H2_sf"/>
</dbReference>
<dbReference type="Proteomes" id="UP000242287">
    <property type="component" value="Unassembled WGS sequence"/>
</dbReference>
<evidence type="ECO:0000256" key="5">
    <source>
        <dbReference type="PROSITE-ProRule" id="PRU00042"/>
    </source>
</evidence>
<dbReference type="EMBL" id="KZ302024">
    <property type="protein sequence ID" value="PFH49609.1"/>
    <property type="molecule type" value="Genomic_DNA"/>
</dbReference>
<evidence type="ECO:0000256" key="1">
    <source>
        <dbReference type="ARBA" id="ARBA00022723"/>
    </source>
</evidence>
<evidence type="ECO:0000256" key="3">
    <source>
        <dbReference type="ARBA" id="ARBA00022771"/>
    </source>
</evidence>
<dbReference type="SUPFAM" id="SSF57667">
    <property type="entry name" value="beta-beta-alpha zinc fingers"/>
    <property type="match status" value="1"/>
</dbReference>